<gene>
    <name evidence="3" type="ORF">DGAL_LOCUS5671</name>
</gene>
<name>A0A8J2RP08_9CRUS</name>
<dbReference type="InterPro" id="IPR011333">
    <property type="entry name" value="SKP1/BTB/POZ_sf"/>
</dbReference>
<dbReference type="Proteomes" id="UP000789390">
    <property type="component" value="Unassembled WGS sequence"/>
</dbReference>
<dbReference type="Gene3D" id="1.25.40.420">
    <property type="match status" value="1"/>
</dbReference>
<dbReference type="SMART" id="SM00225">
    <property type="entry name" value="BTB"/>
    <property type="match status" value="1"/>
</dbReference>
<proteinExistence type="predicted"/>
<dbReference type="AlphaFoldDB" id="A0A8J2RP08"/>
<dbReference type="FunFam" id="1.25.40.420:FF:000012">
    <property type="entry name" value="BTB/POZ and TAZ domain-containing protein 2"/>
    <property type="match status" value="1"/>
</dbReference>
<evidence type="ECO:0000256" key="1">
    <source>
        <dbReference type="ARBA" id="ARBA00022723"/>
    </source>
</evidence>
<evidence type="ECO:0000259" key="2">
    <source>
        <dbReference type="PROSITE" id="PS50097"/>
    </source>
</evidence>
<organism evidence="3 4">
    <name type="scientific">Daphnia galeata</name>
    <dbReference type="NCBI Taxonomy" id="27404"/>
    <lineage>
        <taxon>Eukaryota</taxon>
        <taxon>Metazoa</taxon>
        <taxon>Ecdysozoa</taxon>
        <taxon>Arthropoda</taxon>
        <taxon>Crustacea</taxon>
        <taxon>Branchiopoda</taxon>
        <taxon>Diplostraca</taxon>
        <taxon>Cladocera</taxon>
        <taxon>Anomopoda</taxon>
        <taxon>Daphniidae</taxon>
        <taxon>Daphnia</taxon>
    </lineage>
</organism>
<dbReference type="CDD" id="cd18186">
    <property type="entry name" value="BTB_POZ_ZBTB_KLHL-like"/>
    <property type="match status" value="1"/>
</dbReference>
<reference evidence="3" key="1">
    <citation type="submission" date="2021-11" db="EMBL/GenBank/DDBJ databases">
        <authorList>
            <person name="Schell T."/>
        </authorList>
    </citation>
    <scope>NUCLEOTIDE SEQUENCE</scope>
    <source>
        <strain evidence="3">M5</strain>
    </source>
</reference>
<dbReference type="PROSITE" id="PS50097">
    <property type="entry name" value="BTB"/>
    <property type="match status" value="1"/>
</dbReference>
<dbReference type="InterPro" id="IPR000210">
    <property type="entry name" value="BTB/POZ_dom"/>
</dbReference>
<dbReference type="GO" id="GO:0046872">
    <property type="term" value="F:metal ion binding"/>
    <property type="evidence" value="ECO:0007669"/>
    <property type="project" value="UniProtKB-KW"/>
</dbReference>
<dbReference type="OrthoDB" id="6371559at2759"/>
<evidence type="ECO:0000313" key="4">
    <source>
        <dbReference type="Proteomes" id="UP000789390"/>
    </source>
</evidence>
<dbReference type="Pfam" id="PF00651">
    <property type="entry name" value="BTB"/>
    <property type="match status" value="1"/>
</dbReference>
<comment type="caution">
    <text evidence="3">The sequence shown here is derived from an EMBL/GenBank/DDBJ whole genome shotgun (WGS) entry which is preliminary data.</text>
</comment>
<evidence type="ECO:0000313" key="3">
    <source>
        <dbReference type="EMBL" id="CAH0103137.1"/>
    </source>
</evidence>
<dbReference type="FunFam" id="3.30.710.10:FF:000159">
    <property type="entry name" value="Speckle-type POZ protein B"/>
    <property type="match status" value="1"/>
</dbReference>
<dbReference type="EMBL" id="CAKKLH010000101">
    <property type="protein sequence ID" value="CAH0103137.1"/>
    <property type="molecule type" value="Genomic_DNA"/>
</dbReference>
<dbReference type="SUPFAM" id="SSF54695">
    <property type="entry name" value="POZ domain"/>
    <property type="match status" value="1"/>
</dbReference>
<dbReference type="PANTHER" id="PTHR24413">
    <property type="entry name" value="SPECKLE-TYPE POZ PROTEIN"/>
    <property type="match status" value="1"/>
</dbReference>
<sequence length="392" mass="46191">MSIKIEETGDGVTCVSWPIDLYTGCARKTRKFQITHFPNYQMSSRIPSDYEMTWSFRNVPYNWERRGFHPRFSQEIQFCLKKVDATKSIYSFDLFNKERDVIPDCYFQPQTVWVSVDGGKFEIDYKKITKIILKKVENVSLLDNTERSWNSEQVEFTPQHKERFTFKFFLQFKIFRFNQMNAIVKQTTNYLFLEQTNCDFHFRFQRTSDKIGAHRCILSARSPVFAAMFQHNMQESKTGEVIIKDIEKDIFYQLLHFIYSGETSDPLTESTAQQLLAAAVKYNIQDLKDECASFLLPYVSETTAQKMCEFANVFNVKNLKEECEHIILLDIQMNNVLNLIIWADLHSAEKVKEAALNFARANSKTLFQSDDYEKMMREYPDICLEATRRMTI</sequence>
<feature type="domain" description="BTB" evidence="2">
    <location>
        <begin position="198"/>
        <end position="267"/>
    </location>
</feature>
<dbReference type="Gene3D" id="3.30.710.10">
    <property type="entry name" value="Potassium Channel Kv1.1, Chain A"/>
    <property type="match status" value="1"/>
</dbReference>
<protein>
    <recommendedName>
        <fullName evidence="2">BTB domain-containing protein</fullName>
    </recommendedName>
</protein>
<dbReference type="GO" id="GO:0042542">
    <property type="term" value="P:response to hydrogen peroxide"/>
    <property type="evidence" value="ECO:0007669"/>
    <property type="project" value="UniProtKB-ARBA"/>
</dbReference>
<dbReference type="GO" id="GO:0009751">
    <property type="term" value="P:response to salicylic acid"/>
    <property type="evidence" value="ECO:0007669"/>
    <property type="project" value="UniProtKB-ARBA"/>
</dbReference>
<keyword evidence="1" id="KW-0479">Metal-binding</keyword>
<dbReference type="GO" id="GO:0005516">
    <property type="term" value="F:calmodulin binding"/>
    <property type="evidence" value="ECO:0007669"/>
    <property type="project" value="UniProtKB-ARBA"/>
</dbReference>
<accession>A0A8J2RP08</accession>
<keyword evidence="4" id="KW-1185">Reference proteome</keyword>